<accession>A0A5N6MVD6</accession>
<evidence type="ECO:0000313" key="2">
    <source>
        <dbReference type="EMBL" id="KAD4178106.1"/>
    </source>
</evidence>
<dbReference type="AlphaFoldDB" id="A0A5N6MVD6"/>
<protein>
    <submittedName>
        <fullName evidence="2">Uncharacterized protein</fullName>
    </submittedName>
</protein>
<name>A0A5N6MVD6_9ASTR</name>
<gene>
    <name evidence="2" type="ORF">E3N88_26697</name>
</gene>
<comment type="caution">
    <text evidence="2">The sequence shown here is derived from an EMBL/GenBank/DDBJ whole genome shotgun (WGS) entry which is preliminary data.</text>
</comment>
<keyword evidence="1" id="KW-1133">Transmembrane helix</keyword>
<reference evidence="2 3" key="1">
    <citation type="submission" date="2019-05" db="EMBL/GenBank/DDBJ databases">
        <title>Mikania micrantha, genome provides insights into the molecular mechanism of rapid growth.</title>
        <authorList>
            <person name="Liu B."/>
        </authorList>
    </citation>
    <scope>NUCLEOTIDE SEQUENCE [LARGE SCALE GENOMIC DNA]</scope>
    <source>
        <strain evidence="2">NLD-2019</strain>
        <tissue evidence="2">Leaf</tissue>
    </source>
</reference>
<evidence type="ECO:0000313" key="3">
    <source>
        <dbReference type="Proteomes" id="UP000326396"/>
    </source>
</evidence>
<evidence type="ECO:0000256" key="1">
    <source>
        <dbReference type="SAM" id="Phobius"/>
    </source>
</evidence>
<keyword evidence="1" id="KW-0472">Membrane</keyword>
<dbReference type="EMBL" id="SZYD01000014">
    <property type="protein sequence ID" value="KAD4178106.1"/>
    <property type="molecule type" value="Genomic_DNA"/>
</dbReference>
<dbReference type="Proteomes" id="UP000326396">
    <property type="component" value="Linkage Group LG4"/>
</dbReference>
<keyword evidence="1" id="KW-0812">Transmembrane</keyword>
<feature type="transmembrane region" description="Helical" evidence="1">
    <location>
        <begin position="84"/>
        <end position="101"/>
    </location>
</feature>
<feature type="transmembrane region" description="Helical" evidence="1">
    <location>
        <begin position="60"/>
        <end position="78"/>
    </location>
</feature>
<keyword evidence="3" id="KW-1185">Reference proteome</keyword>
<proteinExistence type="predicted"/>
<organism evidence="2 3">
    <name type="scientific">Mikania micrantha</name>
    <name type="common">bitter vine</name>
    <dbReference type="NCBI Taxonomy" id="192012"/>
    <lineage>
        <taxon>Eukaryota</taxon>
        <taxon>Viridiplantae</taxon>
        <taxon>Streptophyta</taxon>
        <taxon>Embryophyta</taxon>
        <taxon>Tracheophyta</taxon>
        <taxon>Spermatophyta</taxon>
        <taxon>Magnoliopsida</taxon>
        <taxon>eudicotyledons</taxon>
        <taxon>Gunneridae</taxon>
        <taxon>Pentapetalae</taxon>
        <taxon>asterids</taxon>
        <taxon>campanulids</taxon>
        <taxon>Asterales</taxon>
        <taxon>Asteraceae</taxon>
        <taxon>Asteroideae</taxon>
        <taxon>Heliantheae alliance</taxon>
        <taxon>Eupatorieae</taxon>
        <taxon>Mikania</taxon>
    </lineage>
</organism>
<sequence length="426" mass="49299">MEWRNQLEIKVHLKILDLYPYLIVMLLYKCYIPCIGESNRYGHWDWALVGLIKVRIWGKGWFWVGPFILLLLLSVVIVMNKNSLILNTWVFGLLGWGFYCCHNLGHHDLLHGQVQRRRDWDYKFKNWDKDPGGGLSISGVSAIHWVLPKLIILGGSWYDPRGDCWVKIQGRVQGFVWARTVNTVSGTQQLKWVVCYHYLWIIMEEQEPPELTFCSQSCRWWTKDAVYNSGLGQVLYSMVWTYPSLLYALAVEDIHLWKIITYGVDSLGQQGNGKKLGHWYWVGIRGTITSAGVLKQEVQGVMQNRVSTGFGIQGVNYFSIRNVDWKGADWDWYDGLVWQNHYQLGWDWCIKWYLALWGMADFSNNCSWHGSVSNTSKVGLLCDAVKGRVQQKFVFTHDCRAGPIIYSSLYGDQNGGAFDVNRIKEV</sequence>